<dbReference type="InterPro" id="IPR042267">
    <property type="entry name" value="VTC_sf"/>
</dbReference>
<dbReference type="CDD" id="cd07750">
    <property type="entry name" value="PolyPPase_VTC_like"/>
    <property type="match status" value="1"/>
</dbReference>
<dbReference type="Gene3D" id="3.20.100.30">
    <property type="entry name" value="VTC, catalytic tunnel domain"/>
    <property type="match status" value="1"/>
</dbReference>
<dbReference type="GO" id="GO:0006799">
    <property type="term" value="P:polyphosphate biosynthetic process"/>
    <property type="evidence" value="ECO:0007669"/>
    <property type="project" value="UniProtKB-ARBA"/>
</dbReference>
<dbReference type="Pfam" id="PF09359">
    <property type="entry name" value="VTC"/>
    <property type="match status" value="1"/>
</dbReference>
<dbReference type="Proteomes" id="UP000192726">
    <property type="component" value="Chromosome"/>
</dbReference>
<accession>A0A1V0U055</accession>
<proteinExistence type="predicted"/>
<dbReference type="STRING" id="553510.B1H19_33310"/>
<dbReference type="InterPro" id="IPR018966">
    <property type="entry name" value="VTC_domain"/>
</dbReference>
<dbReference type="RefSeq" id="WP_083108614.1">
    <property type="nucleotide sequence ID" value="NZ_CP020569.1"/>
</dbReference>
<keyword evidence="3" id="KW-1185">Reference proteome</keyword>
<evidence type="ECO:0000313" key="3">
    <source>
        <dbReference type="Proteomes" id="UP000192726"/>
    </source>
</evidence>
<feature type="domain" description="VTC" evidence="1">
    <location>
        <begin position="47"/>
        <end position="255"/>
    </location>
</feature>
<name>A0A1V0U055_9ACTN</name>
<protein>
    <recommendedName>
        <fullName evidence="1">VTC domain-containing protein</fullName>
    </recommendedName>
</protein>
<evidence type="ECO:0000259" key="1">
    <source>
        <dbReference type="Pfam" id="PF09359"/>
    </source>
</evidence>
<dbReference type="AlphaFoldDB" id="A0A1V0U055"/>
<gene>
    <name evidence="2" type="ORF">B1H19_33310</name>
</gene>
<dbReference type="KEGG" id="sgv:B1H19_33310"/>
<organism evidence="2 3">
    <name type="scientific">Streptomyces gilvosporeus</name>
    <dbReference type="NCBI Taxonomy" id="553510"/>
    <lineage>
        <taxon>Bacteria</taxon>
        <taxon>Bacillati</taxon>
        <taxon>Actinomycetota</taxon>
        <taxon>Actinomycetes</taxon>
        <taxon>Kitasatosporales</taxon>
        <taxon>Streptomycetaceae</taxon>
        <taxon>Streptomyces</taxon>
    </lineage>
</organism>
<dbReference type="OrthoDB" id="148766at2"/>
<reference evidence="2 3" key="1">
    <citation type="submission" date="2017-04" db="EMBL/GenBank/DDBJ databases">
        <title>Complete Genome Sequence of Streptomyces gilvosporeus F607, a Capable Producer of Natamycin.</title>
        <authorList>
            <person name="Zong G."/>
            <person name="Zhong C."/>
            <person name="Fu J."/>
            <person name="Qin R."/>
            <person name="Cao G."/>
        </authorList>
    </citation>
    <scope>NUCLEOTIDE SEQUENCE [LARGE SCALE GENOMIC DNA]</scope>
    <source>
        <strain evidence="2 3">F607</strain>
    </source>
</reference>
<evidence type="ECO:0000313" key="2">
    <source>
        <dbReference type="EMBL" id="ARF58418.1"/>
    </source>
</evidence>
<sequence>MSAAPTLRADPDGTAEDRAPLAGLLGLDAPRAASLAEIDAAAALQHRVDRKYLVPTASAARLVAALAPTHRVLDIRGRRTTDYRSTYFDTGHLAAWRAHVQGRRRRWKVRTRLYSEDRLCRVEVKTKDGRGATVKRALTVDPDAYGRLDAGSEAVAFVDRVLADRGIGITAADLTPAGEVRYVRAALADLEAGSRVTLDARLTCHRDGRTAALDPGYVLIETKGGPRPAAADRHLLRLGARPVSVSKYVIGLSLLVPGLPDNDVRRLARTRFHTIRRAAAPPVVAPLERNTPA</sequence>
<dbReference type="EMBL" id="CP020569">
    <property type="protein sequence ID" value="ARF58418.1"/>
    <property type="molecule type" value="Genomic_DNA"/>
</dbReference>